<accession>A0A3B0KC04</accession>
<protein>
    <submittedName>
        <fullName evidence="3">Uncharacterized protein</fullName>
    </submittedName>
</protein>
<keyword evidence="2" id="KW-0732">Signal</keyword>
<feature type="chain" id="PRO_5017452218" evidence="2">
    <location>
        <begin position="20"/>
        <end position="255"/>
    </location>
</feature>
<evidence type="ECO:0000313" key="4">
    <source>
        <dbReference type="Proteomes" id="UP000268350"/>
    </source>
</evidence>
<evidence type="ECO:0000256" key="2">
    <source>
        <dbReference type="SAM" id="SignalP"/>
    </source>
</evidence>
<proteinExistence type="predicted"/>
<dbReference type="Proteomes" id="UP000268350">
    <property type="component" value="Unassembled WGS sequence"/>
</dbReference>
<dbReference type="OMA" id="DMPSWKI"/>
<evidence type="ECO:0000313" key="3">
    <source>
        <dbReference type="EMBL" id="SPP83226.1"/>
    </source>
</evidence>
<sequence>MHFAKIIIILLTVLESSLALYIKRVEKVPEAARRAGGSVKGRKDEWGVFQSTLGLSQEKIDLLKSQKDQQGTKELLNRFIMENSKMLMPQKSKNSDEFTSLYRSLLKKLTASKGMLKTSLNFELNDDDKPLKQKKRPRRKIAIKMVSDMPSQNVDYLLKMFYQKHNIRSDYDDRDAQNEVDYDKQERTSTDPDKDTEYDFDNLYDDEGDVGLTAKSRQSSEYGSFQDLILQSKLIEWQRENEETKLHSSNNDHFI</sequence>
<name>A0A3B0KC04_DROGU</name>
<dbReference type="AlphaFoldDB" id="A0A3B0KC04"/>
<feature type="region of interest" description="Disordered" evidence="1">
    <location>
        <begin position="170"/>
        <end position="199"/>
    </location>
</feature>
<gene>
    <name evidence="3" type="ORF">DGUA_6G018051</name>
</gene>
<dbReference type="EMBL" id="OUUW01000007">
    <property type="protein sequence ID" value="SPP83226.1"/>
    <property type="molecule type" value="Genomic_DNA"/>
</dbReference>
<reference evidence="4" key="1">
    <citation type="submission" date="2018-01" db="EMBL/GenBank/DDBJ databases">
        <authorList>
            <person name="Alioto T."/>
            <person name="Alioto T."/>
        </authorList>
    </citation>
    <scope>NUCLEOTIDE SEQUENCE [LARGE SCALE GENOMIC DNA]</scope>
</reference>
<organism evidence="3 4">
    <name type="scientific">Drosophila guanche</name>
    <name type="common">Fruit fly</name>
    <dbReference type="NCBI Taxonomy" id="7266"/>
    <lineage>
        <taxon>Eukaryota</taxon>
        <taxon>Metazoa</taxon>
        <taxon>Ecdysozoa</taxon>
        <taxon>Arthropoda</taxon>
        <taxon>Hexapoda</taxon>
        <taxon>Insecta</taxon>
        <taxon>Pterygota</taxon>
        <taxon>Neoptera</taxon>
        <taxon>Endopterygota</taxon>
        <taxon>Diptera</taxon>
        <taxon>Brachycera</taxon>
        <taxon>Muscomorpha</taxon>
        <taxon>Ephydroidea</taxon>
        <taxon>Drosophilidae</taxon>
        <taxon>Drosophila</taxon>
        <taxon>Sophophora</taxon>
    </lineage>
</organism>
<keyword evidence="4" id="KW-1185">Reference proteome</keyword>
<dbReference type="OrthoDB" id="7963628at2759"/>
<evidence type="ECO:0000256" key="1">
    <source>
        <dbReference type="SAM" id="MobiDB-lite"/>
    </source>
</evidence>
<feature type="signal peptide" evidence="2">
    <location>
        <begin position="1"/>
        <end position="19"/>
    </location>
</feature>
<feature type="compositionally biased region" description="Basic and acidic residues" evidence="1">
    <location>
        <begin position="170"/>
        <end position="197"/>
    </location>
</feature>